<dbReference type="Proteomes" id="UP000335538">
    <property type="component" value="Unassembled WGS sequence"/>
</dbReference>
<keyword evidence="1" id="KW-0808">Transferase</keyword>
<evidence type="ECO:0000313" key="2">
    <source>
        <dbReference type="Proteomes" id="UP000335538"/>
    </source>
</evidence>
<dbReference type="EMBL" id="CABPSR010000017">
    <property type="protein sequence ID" value="VVE84343.1"/>
    <property type="molecule type" value="Genomic_DNA"/>
</dbReference>
<evidence type="ECO:0000313" key="1">
    <source>
        <dbReference type="EMBL" id="VVE84343.1"/>
    </source>
</evidence>
<dbReference type="GO" id="GO:0016740">
    <property type="term" value="F:transferase activity"/>
    <property type="evidence" value="ECO:0007669"/>
    <property type="project" value="UniProtKB-KW"/>
</dbReference>
<dbReference type="AlphaFoldDB" id="A0A5E5BIG7"/>
<dbReference type="Gene3D" id="3.40.630.30">
    <property type="match status" value="1"/>
</dbReference>
<protein>
    <submittedName>
        <fullName evidence="1">Aminoglycoside 6'-acetyltransferase</fullName>
    </submittedName>
</protein>
<name>A0A5E5BIG7_9BURK</name>
<sequence>MGSAFSFGRKNVSGRCRLRCPDVNKNSAMTRLHFHVKPILPDVLTSWRALRKVHWPQASQAEHQQETEDLLSQSERHLAVIAVSTDANAIGFAEASIRCDYVNGCDKSPVVFL</sequence>
<reference evidence="1 2" key="1">
    <citation type="submission" date="2019-08" db="EMBL/GenBank/DDBJ databases">
        <authorList>
            <person name="Peeters C."/>
        </authorList>
    </citation>
    <scope>NUCLEOTIDE SEQUENCE [LARGE SCALE GENOMIC DNA]</scope>
    <source>
        <strain evidence="1 2">LMG 31121</strain>
    </source>
</reference>
<accession>A0A5E5BIG7</accession>
<proteinExistence type="predicted"/>
<organism evidence="1 2">
    <name type="scientific">Pandoraea sputorum</name>
    <dbReference type="NCBI Taxonomy" id="93222"/>
    <lineage>
        <taxon>Bacteria</taxon>
        <taxon>Pseudomonadati</taxon>
        <taxon>Pseudomonadota</taxon>
        <taxon>Betaproteobacteria</taxon>
        <taxon>Burkholderiales</taxon>
        <taxon>Burkholderiaceae</taxon>
        <taxon>Pandoraea</taxon>
    </lineage>
</organism>
<gene>
    <name evidence="1" type="ORF">PSP31121_04730</name>
</gene>